<feature type="transmembrane region" description="Helical" evidence="1">
    <location>
        <begin position="34"/>
        <end position="53"/>
    </location>
</feature>
<feature type="transmembrane region" description="Helical" evidence="1">
    <location>
        <begin position="243"/>
        <end position="265"/>
    </location>
</feature>
<proteinExistence type="predicted"/>
<protein>
    <submittedName>
        <fullName evidence="2">Uncharacterized protein</fullName>
    </submittedName>
</protein>
<dbReference type="EMBL" id="UOEC01000147">
    <property type="protein sequence ID" value="VAV97551.1"/>
    <property type="molecule type" value="Genomic_DNA"/>
</dbReference>
<feature type="transmembrane region" description="Helical" evidence="1">
    <location>
        <begin position="285"/>
        <end position="306"/>
    </location>
</feature>
<evidence type="ECO:0000256" key="1">
    <source>
        <dbReference type="SAM" id="Phobius"/>
    </source>
</evidence>
<evidence type="ECO:0000313" key="2">
    <source>
        <dbReference type="EMBL" id="VAV97551.1"/>
    </source>
</evidence>
<accession>A0A3B0S307</accession>
<feature type="transmembrane region" description="Helical" evidence="1">
    <location>
        <begin position="206"/>
        <end position="223"/>
    </location>
</feature>
<keyword evidence="1" id="KW-0472">Membrane</keyword>
<feature type="transmembrane region" description="Helical" evidence="1">
    <location>
        <begin position="384"/>
        <end position="402"/>
    </location>
</feature>
<feature type="transmembrane region" description="Helical" evidence="1">
    <location>
        <begin position="355"/>
        <end position="372"/>
    </location>
</feature>
<reference evidence="2" key="1">
    <citation type="submission" date="2018-06" db="EMBL/GenBank/DDBJ databases">
        <authorList>
            <person name="Zhirakovskaya E."/>
        </authorList>
    </citation>
    <scope>NUCLEOTIDE SEQUENCE</scope>
</reference>
<feature type="transmembrane region" description="Helical" evidence="1">
    <location>
        <begin position="59"/>
        <end position="83"/>
    </location>
</feature>
<keyword evidence="1" id="KW-1133">Transmembrane helix</keyword>
<keyword evidence="1" id="KW-0812">Transmembrane</keyword>
<feature type="transmembrane region" description="Helical" evidence="1">
    <location>
        <begin position="168"/>
        <end position="186"/>
    </location>
</feature>
<gene>
    <name evidence="2" type="ORF">MNBD_ALPHA08-775</name>
</gene>
<feature type="transmembrane region" description="Helical" evidence="1">
    <location>
        <begin position="104"/>
        <end position="125"/>
    </location>
</feature>
<sequence length="405" mass="43898">MGTLDWFVVAISVATLALFMLARVRNNVFWRATVTPLASIIGSGFLVVAPLLGSVAGSWSVVAMAGIVLVAYAIGGVLRFNILNSEPFEETASGPKILKPMARISNLALTVAYVISVAFYIRLLSSFVLSMTPFKSGFYEVWLATIILAVIALIGWRRGLKGLESVETISVSIKLSIIVALLAALFAHNFSSGTWTADLVADDVDFWTRLRMLAGLLLVVQGFETSRYIGQEYSAKTRHDTMAVAQISSAIIYVAFVALIVPVLINLPTGKPDETAIIRLSGYVTWVLPFLLILAAFMSQLSAAIADTVGAGGLVSEETGKRINARASYPVLIAFSIALIWLFDIFQVISIASRAFAFYYMMQAMIAVLVAGETLDGRRKLRHQLWYGLLAVMLAAIVLFALPAE</sequence>
<dbReference type="Gene3D" id="1.20.1740.10">
    <property type="entry name" value="Amino acid/polyamine transporter I"/>
    <property type="match status" value="1"/>
</dbReference>
<name>A0A3B0S307_9ZZZZ</name>
<feature type="transmembrane region" description="Helical" evidence="1">
    <location>
        <begin position="137"/>
        <end position="156"/>
    </location>
</feature>
<feature type="transmembrane region" description="Helical" evidence="1">
    <location>
        <begin position="6"/>
        <end position="22"/>
    </location>
</feature>
<feature type="transmembrane region" description="Helical" evidence="1">
    <location>
        <begin position="327"/>
        <end position="349"/>
    </location>
</feature>
<organism evidence="2">
    <name type="scientific">hydrothermal vent metagenome</name>
    <dbReference type="NCBI Taxonomy" id="652676"/>
    <lineage>
        <taxon>unclassified sequences</taxon>
        <taxon>metagenomes</taxon>
        <taxon>ecological metagenomes</taxon>
    </lineage>
</organism>
<dbReference type="AlphaFoldDB" id="A0A3B0S307"/>